<name>A0AAD7F7J6_9AGAR</name>
<keyword evidence="3" id="KW-1185">Reference proteome</keyword>
<dbReference type="InterPro" id="IPR001810">
    <property type="entry name" value="F-box_dom"/>
</dbReference>
<sequence length="539" mass="60246">MALAPTADLLDVSTAVPDAPSKTRDKARALLGDLFAISIRNEGLLIGVILLLRLGLGVRMPCDSSCSAHCNLFRPLNLGIPSGGLVSSNDIPSDLQVAAISSAIEKTQTDLARVQDAIALLVTQRTELEGFIRMNEAVVSPLRRMPNEMLSEIFRLSSNVTAPFDPAHNHAWVVARVCRRWRSVAVTTSELWNHFILTPYAFDPTPVRMPHVPQRFWQTQLERAHNAPLTIRLARVSHSHFWTCFSLFRPFCLGIAFPLLRKLAVHDDMSFGRPVLPTDAPDADLVASLPALTHLGLTLCTEPFPPQLRLPWSQLRTCDFRSFRTSDIREILPLLSPGSHLTLRVPDVSEGAGGATPIVTRIQSLEIAGGSRQSRSELLSVLVAPRLQKLLIMHVEYEDTDPTLISTFLYRSGCKLRHLRVVGIAHPTRGLVDLLESPAVRGVIRLDVGHVHPDEWANLFEDFEERRLVPDLQTLVLRGNLRRARTAQLLANRNPTFRKRQGPLSLWDWRFSEKQATAGRLDVVILEEIDTKQQRPLGW</sequence>
<dbReference type="Proteomes" id="UP001221142">
    <property type="component" value="Unassembled WGS sequence"/>
</dbReference>
<dbReference type="Gene3D" id="1.20.1280.50">
    <property type="match status" value="1"/>
</dbReference>
<organism evidence="2 3">
    <name type="scientific">Roridomyces roridus</name>
    <dbReference type="NCBI Taxonomy" id="1738132"/>
    <lineage>
        <taxon>Eukaryota</taxon>
        <taxon>Fungi</taxon>
        <taxon>Dikarya</taxon>
        <taxon>Basidiomycota</taxon>
        <taxon>Agaricomycotina</taxon>
        <taxon>Agaricomycetes</taxon>
        <taxon>Agaricomycetidae</taxon>
        <taxon>Agaricales</taxon>
        <taxon>Marasmiineae</taxon>
        <taxon>Mycenaceae</taxon>
        <taxon>Roridomyces</taxon>
    </lineage>
</organism>
<dbReference type="Pfam" id="PF12937">
    <property type="entry name" value="F-box-like"/>
    <property type="match status" value="1"/>
</dbReference>
<evidence type="ECO:0000313" key="2">
    <source>
        <dbReference type="EMBL" id="KAJ7607200.1"/>
    </source>
</evidence>
<proteinExistence type="predicted"/>
<gene>
    <name evidence="2" type="ORF">FB45DRAFT_1040465</name>
</gene>
<feature type="domain" description="F-box" evidence="1">
    <location>
        <begin position="143"/>
        <end position="196"/>
    </location>
</feature>
<evidence type="ECO:0000259" key="1">
    <source>
        <dbReference type="Pfam" id="PF12937"/>
    </source>
</evidence>
<dbReference type="AlphaFoldDB" id="A0AAD7F7J6"/>
<protein>
    <recommendedName>
        <fullName evidence="1">F-box domain-containing protein</fullName>
    </recommendedName>
</protein>
<comment type="caution">
    <text evidence="2">The sequence shown here is derived from an EMBL/GenBank/DDBJ whole genome shotgun (WGS) entry which is preliminary data.</text>
</comment>
<dbReference type="SUPFAM" id="SSF81383">
    <property type="entry name" value="F-box domain"/>
    <property type="match status" value="1"/>
</dbReference>
<reference evidence="2" key="1">
    <citation type="submission" date="2023-03" db="EMBL/GenBank/DDBJ databases">
        <title>Massive genome expansion in bonnet fungi (Mycena s.s.) driven by repeated elements and novel gene families across ecological guilds.</title>
        <authorList>
            <consortium name="Lawrence Berkeley National Laboratory"/>
            <person name="Harder C.B."/>
            <person name="Miyauchi S."/>
            <person name="Viragh M."/>
            <person name="Kuo A."/>
            <person name="Thoen E."/>
            <person name="Andreopoulos B."/>
            <person name="Lu D."/>
            <person name="Skrede I."/>
            <person name="Drula E."/>
            <person name="Henrissat B."/>
            <person name="Morin E."/>
            <person name="Kohler A."/>
            <person name="Barry K."/>
            <person name="LaButti K."/>
            <person name="Morin E."/>
            <person name="Salamov A."/>
            <person name="Lipzen A."/>
            <person name="Mereny Z."/>
            <person name="Hegedus B."/>
            <person name="Baldrian P."/>
            <person name="Stursova M."/>
            <person name="Weitz H."/>
            <person name="Taylor A."/>
            <person name="Grigoriev I.V."/>
            <person name="Nagy L.G."/>
            <person name="Martin F."/>
            <person name="Kauserud H."/>
        </authorList>
    </citation>
    <scope>NUCLEOTIDE SEQUENCE</scope>
    <source>
        <strain evidence="2">9284</strain>
    </source>
</reference>
<dbReference type="InterPro" id="IPR036047">
    <property type="entry name" value="F-box-like_dom_sf"/>
</dbReference>
<evidence type="ECO:0000313" key="3">
    <source>
        <dbReference type="Proteomes" id="UP001221142"/>
    </source>
</evidence>
<accession>A0AAD7F7J6</accession>
<dbReference type="EMBL" id="JARKIF010000051">
    <property type="protein sequence ID" value="KAJ7607200.1"/>
    <property type="molecule type" value="Genomic_DNA"/>
</dbReference>